<sequence>MSFWLPGSGRWDLHSERNAEPAAIAEIQDVHNKIRTMSLQAGTRDRRVWVPDPDKGFTVRGAYDWWSRALPPVPAIQGKARALWKLKVPLKVKVFLWLALQDRLLTKARRARWRSQESELCVLCNEDRETTFHILCECKFSCSLWARISTAIGRNFTFNSLDDMWDVGQQLCNTAGGGTRQLVAGAVVPATTWVIWRTRNGVIFRGHTAYVENAWEDIGGLLHEWGRCLAGASHVGVVGDQLRLGS</sequence>
<dbReference type="EMBL" id="JAUJYO010000001">
    <property type="protein sequence ID" value="KAK1326974.1"/>
    <property type="molecule type" value="Genomic_DNA"/>
</dbReference>
<evidence type="ECO:0000313" key="3">
    <source>
        <dbReference type="Proteomes" id="UP001180020"/>
    </source>
</evidence>
<gene>
    <name evidence="2" type="ORF">QJS10_CPA01g02001</name>
</gene>
<feature type="domain" description="Reverse transcriptase zinc-binding" evidence="1">
    <location>
        <begin position="57"/>
        <end position="145"/>
    </location>
</feature>
<comment type="caution">
    <text evidence="2">The sequence shown here is derived from an EMBL/GenBank/DDBJ whole genome shotgun (WGS) entry which is preliminary data.</text>
</comment>
<reference evidence="2" key="1">
    <citation type="journal article" date="2023" name="Nat. Commun.">
        <title>Diploid and tetraploid genomes of Acorus and the evolution of monocots.</title>
        <authorList>
            <person name="Ma L."/>
            <person name="Liu K.W."/>
            <person name="Li Z."/>
            <person name="Hsiao Y.Y."/>
            <person name="Qi Y."/>
            <person name="Fu T."/>
            <person name="Tang G.D."/>
            <person name="Zhang D."/>
            <person name="Sun W.H."/>
            <person name="Liu D.K."/>
            <person name="Li Y."/>
            <person name="Chen G.Z."/>
            <person name="Liu X.D."/>
            <person name="Liao X.Y."/>
            <person name="Jiang Y.T."/>
            <person name="Yu X."/>
            <person name="Hao Y."/>
            <person name="Huang J."/>
            <person name="Zhao X.W."/>
            <person name="Ke S."/>
            <person name="Chen Y.Y."/>
            <person name="Wu W.L."/>
            <person name="Hsu J.L."/>
            <person name="Lin Y.F."/>
            <person name="Huang M.D."/>
            <person name="Li C.Y."/>
            <person name="Huang L."/>
            <person name="Wang Z.W."/>
            <person name="Zhao X."/>
            <person name="Zhong W.Y."/>
            <person name="Peng D.H."/>
            <person name="Ahmad S."/>
            <person name="Lan S."/>
            <person name="Zhang J.S."/>
            <person name="Tsai W.C."/>
            <person name="Van de Peer Y."/>
            <person name="Liu Z.J."/>
        </authorList>
    </citation>
    <scope>NUCLEOTIDE SEQUENCE</scope>
    <source>
        <strain evidence="2">CP</strain>
    </source>
</reference>
<accession>A0AAV9FN29</accession>
<name>A0AAV9FN29_ACOCL</name>
<proteinExistence type="predicted"/>
<protein>
    <submittedName>
        <fullName evidence="2">Ribonuclease H protein</fullName>
    </submittedName>
</protein>
<dbReference type="Proteomes" id="UP001180020">
    <property type="component" value="Unassembled WGS sequence"/>
</dbReference>
<dbReference type="AlphaFoldDB" id="A0AAV9FN29"/>
<keyword evidence="3" id="KW-1185">Reference proteome</keyword>
<dbReference type="InterPro" id="IPR026960">
    <property type="entry name" value="RVT-Znf"/>
</dbReference>
<evidence type="ECO:0000313" key="2">
    <source>
        <dbReference type="EMBL" id="KAK1326974.1"/>
    </source>
</evidence>
<organism evidence="2 3">
    <name type="scientific">Acorus calamus</name>
    <name type="common">Sweet flag</name>
    <dbReference type="NCBI Taxonomy" id="4465"/>
    <lineage>
        <taxon>Eukaryota</taxon>
        <taxon>Viridiplantae</taxon>
        <taxon>Streptophyta</taxon>
        <taxon>Embryophyta</taxon>
        <taxon>Tracheophyta</taxon>
        <taxon>Spermatophyta</taxon>
        <taxon>Magnoliopsida</taxon>
        <taxon>Liliopsida</taxon>
        <taxon>Acoraceae</taxon>
        <taxon>Acorus</taxon>
    </lineage>
</organism>
<reference evidence="2" key="2">
    <citation type="submission" date="2023-06" db="EMBL/GenBank/DDBJ databases">
        <authorList>
            <person name="Ma L."/>
            <person name="Liu K.-W."/>
            <person name="Li Z."/>
            <person name="Hsiao Y.-Y."/>
            <person name="Qi Y."/>
            <person name="Fu T."/>
            <person name="Tang G."/>
            <person name="Zhang D."/>
            <person name="Sun W.-H."/>
            <person name="Liu D.-K."/>
            <person name="Li Y."/>
            <person name="Chen G.-Z."/>
            <person name="Liu X.-D."/>
            <person name="Liao X.-Y."/>
            <person name="Jiang Y.-T."/>
            <person name="Yu X."/>
            <person name="Hao Y."/>
            <person name="Huang J."/>
            <person name="Zhao X.-W."/>
            <person name="Ke S."/>
            <person name="Chen Y.-Y."/>
            <person name="Wu W.-L."/>
            <person name="Hsu J.-L."/>
            <person name="Lin Y.-F."/>
            <person name="Huang M.-D."/>
            <person name="Li C.-Y."/>
            <person name="Huang L."/>
            <person name="Wang Z.-W."/>
            <person name="Zhao X."/>
            <person name="Zhong W.-Y."/>
            <person name="Peng D.-H."/>
            <person name="Ahmad S."/>
            <person name="Lan S."/>
            <person name="Zhang J.-S."/>
            <person name="Tsai W.-C."/>
            <person name="Van De Peer Y."/>
            <person name="Liu Z.-J."/>
        </authorList>
    </citation>
    <scope>NUCLEOTIDE SEQUENCE</scope>
    <source>
        <strain evidence="2">CP</strain>
        <tissue evidence="2">Leaves</tissue>
    </source>
</reference>
<evidence type="ECO:0000259" key="1">
    <source>
        <dbReference type="Pfam" id="PF13966"/>
    </source>
</evidence>
<dbReference type="Pfam" id="PF13966">
    <property type="entry name" value="zf-RVT"/>
    <property type="match status" value="1"/>
</dbReference>